<dbReference type="AlphaFoldDB" id="A0A662DJQ4"/>
<reference evidence="2" key="2">
    <citation type="journal article" date="2020" name="mSystems">
        <title>Genome- and Community-Level Interaction Insights into Carbon Utilization and Element Cycling Functions of Hydrothermarchaeota in Hydrothermal Sediment.</title>
        <authorList>
            <person name="Zhou Z."/>
            <person name="Liu Y."/>
            <person name="Xu W."/>
            <person name="Pan J."/>
            <person name="Luo Z.H."/>
            <person name="Li M."/>
        </authorList>
    </citation>
    <scope>NUCLEOTIDE SEQUENCE [LARGE SCALE GENOMIC DNA]</scope>
    <source>
        <strain evidence="2">HyVt-219</strain>
    </source>
</reference>
<evidence type="ECO:0000256" key="1">
    <source>
        <dbReference type="SAM" id="Phobius"/>
    </source>
</evidence>
<evidence type="ECO:0008006" key="5">
    <source>
        <dbReference type="Google" id="ProtNLM"/>
    </source>
</evidence>
<protein>
    <recommendedName>
        <fullName evidence="5">DUF2160 domain-containing protein</fullName>
    </recommendedName>
</protein>
<dbReference type="Pfam" id="PF09928">
    <property type="entry name" value="DUF2160"/>
    <property type="match status" value="1"/>
</dbReference>
<organism evidence="3 4">
    <name type="scientific">Aerophobetes bacterium</name>
    <dbReference type="NCBI Taxonomy" id="2030807"/>
    <lineage>
        <taxon>Bacteria</taxon>
        <taxon>Candidatus Aerophobota</taxon>
    </lineage>
</organism>
<dbReference type="Proteomes" id="UP000885660">
    <property type="component" value="Unassembled WGS sequence"/>
</dbReference>
<proteinExistence type="predicted"/>
<feature type="transmembrane region" description="Helical" evidence="1">
    <location>
        <begin position="7"/>
        <end position="24"/>
    </location>
</feature>
<evidence type="ECO:0000313" key="4">
    <source>
        <dbReference type="Proteomes" id="UP000267654"/>
    </source>
</evidence>
<evidence type="ECO:0000313" key="3">
    <source>
        <dbReference type="EMBL" id="RLE14521.1"/>
    </source>
</evidence>
<dbReference type="InterPro" id="IPR018678">
    <property type="entry name" value="DUF2160_TM"/>
</dbReference>
<dbReference type="EMBL" id="QMQB01000034">
    <property type="protein sequence ID" value="RLE14521.1"/>
    <property type="molecule type" value="Genomic_DNA"/>
</dbReference>
<evidence type="ECO:0000313" key="2">
    <source>
        <dbReference type="EMBL" id="HDN84661.1"/>
    </source>
</evidence>
<feature type="transmembrane region" description="Helical" evidence="1">
    <location>
        <begin position="30"/>
        <end position="48"/>
    </location>
</feature>
<dbReference type="EMBL" id="DRBC01000163">
    <property type="protein sequence ID" value="HDN84661.1"/>
    <property type="molecule type" value="Genomic_DNA"/>
</dbReference>
<keyword evidence="1" id="KW-0812">Transmembrane</keyword>
<comment type="caution">
    <text evidence="3">The sequence shown here is derived from an EMBL/GenBank/DDBJ whole genome shotgun (WGS) entry which is preliminary data.</text>
</comment>
<keyword evidence="1" id="KW-1133">Transmembrane helix</keyword>
<dbReference type="Proteomes" id="UP000267654">
    <property type="component" value="Unassembled WGS sequence"/>
</dbReference>
<gene>
    <name evidence="3" type="ORF">DRI96_01355</name>
    <name evidence="2" type="ORF">ENG47_02730</name>
</gene>
<accession>A0A662DJQ4</accession>
<keyword evidence="1" id="KW-0472">Membrane</keyword>
<name>A0A662DJQ4_UNCAE</name>
<reference evidence="3 4" key="1">
    <citation type="submission" date="2018-06" db="EMBL/GenBank/DDBJ databases">
        <title>Extensive metabolic versatility and redundancy in microbially diverse, dynamic hydrothermal sediments.</title>
        <authorList>
            <person name="Dombrowski N."/>
            <person name="Teske A."/>
            <person name="Baker B.J."/>
        </authorList>
    </citation>
    <scope>NUCLEOTIDE SEQUENCE [LARGE SCALE GENOMIC DNA]</scope>
    <source>
        <strain evidence="3">B19_G9</strain>
    </source>
</reference>
<sequence length="51" mass="5915">MPTRIGDRIFISVVLFVAIHLLWMRFLEHYLNLLVATVISVVLAFFIIKKG</sequence>